<protein>
    <submittedName>
        <fullName evidence="1">Uncharacterized protein</fullName>
    </submittedName>
</protein>
<keyword evidence="2" id="KW-1185">Reference proteome</keyword>
<name>A0ACB0KVI0_TRIPR</name>
<gene>
    <name evidence="1" type="ORF">MILVUS5_LOCUS25486</name>
</gene>
<dbReference type="EMBL" id="CASHSV030000311">
    <property type="protein sequence ID" value="CAJ2659267.1"/>
    <property type="molecule type" value="Genomic_DNA"/>
</dbReference>
<dbReference type="Proteomes" id="UP001177021">
    <property type="component" value="Unassembled WGS sequence"/>
</dbReference>
<reference evidence="1" key="1">
    <citation type="submission" date="2023-10" db="EMBL/GenBank/DDBJ databases">
        <authorList>
            <person name="Rodriguez Cubillos JULIANA M."/>
            <person name="De Vega J."/>
        </authorList>
    </citation>
    <scope>NUCLEOTIDE SEQUENCE</scope>
</reference>
<accession>A0ACB0KVI0</accession>
<proteinExistence type="predicted"/>
<organism evidence="1 2">
    <name type="scientific">Trifolium pratense</name>
    <name type="common">Red clover</name>
    <dbReference type="NCBI Taxonomy" id="57577"/>
    <lineage>
        <taxon>Eukaryota</taxon>
        <taxon>Viridiplantae</taxon>
        <taxon>Streptophyta</taxon>
        <taxon>Embryophyta</taxon>
        <taxon>Tracheophyta</taxon>
        <taxon>Spermatophyta</taxon>
        <taxon>Magnoliopsida</taxon>
        <taxon>eudicotyledons</taxon>
        <taxon>Gunneridae</taxon>
        <taxon>Pentapetalae</taxon>
        <taxon>rosids</taxon>
        <taxon>fabids</taxon>
        <taxon>Fabales</taxon>
        <taxon>Fabaceae</taxon>
        <taxon>Papilionoideae</taxon>
        <taxon>50 kb inversion clade</taxon>
        <taxon>NPAAA clade</taxon>
        <taxon>Hologalegina</taxon>
        <taxon>IRL clade</taxon>
        <taxon>Trifolieae</taxon>
        <taxon>Trifolium</taxon>
    </lineage>
</organism>
<sequence>MHRAASGANERKEERKTCAALNSVDVSAACLNATDLFSSSYFEQKVVCVNIIAVCGEIAFQFQQALLV</sequence>
<evidence type="ECO:0000313" key="2">
    <source>
        <dbReference type="Proteomes" id="UP001177021"/>
    </source>
</evidence>
<comment type="caution">
    <text evidence="1">The sequence shown here is derived from an EMBL/GenBank/DDBJ whole genome shotgun (WGS) entry which is preliminary data.</text>
</comment>
<evidence type="ECO:0000313" key="1">
    <source>
        <dbReference type="EMBL" id="CAJ2659267.1"/>
    </source>
</evidence>